<protein>
    <submittedName>
        <fullName evidence="2">Uncharacterized protein</fullName>
    </submittedName>
</protein>
<feature type="compositionally biased region" description="Acidic residues" evidence="1">
    <location>
        <begin position="56"/>
        <end position="68"/>
    </location>
</feature>
<accession>A0A392SQI8</accession>
<evidence type="ECO:0000256" key="1">
    <source>
        <dbReference type="SAM" id="MobiDB-lite"/>
    </source>
</evidence>
<dbReference type="EMBL" id="LXQA010412589">
    <property type="protein sequence ID" value="MCI50180.1"/>
    <property type="molecule type" value="Genomic_DNA"/>
</dbReference>
<keyword evidence="3" id="KW-1185">Reference proteome</keyword>
<comment type="caution">
    <text evidence="2">The sequence shown here is derived from an EMBL/GenBank/DDBJ whole genome shotgun (WGS) entry which is preliminary data.</text>
</comment>
<feature type="non-terminal residue" evidence="2">
    <location>
        <position position="90"/>
    </location>
</feature>
<evidence type="ECO:0000313" key="2">
    <source>
        <dbReference type="EMBL" id="MCI50180.1"/>
    </source>
</evidence>
<dbReference type="Proteomes" id="UP000265520">
    <property type="component" value="Unassembled WGS sequence"/>
</dbReference>
<proteinExistence type="predicted"/>
<feature type="compositionally biased region" description="Polar residues" evidence="1">
    <location>
        <begin position="1"/>
        <end position="24"/>
    </location>
</feature>
<organism evidence="2 3">
    <name type="scientific">Trifolium medium</name>
    <dbReference type="NCBI Taxonomy" id="97028"/>
    <lineage>
        <taxon>Eukaryota</taxon>
        <taxon>Viridiplantae</taxon>
        <taxon>Streptophyta</taxon>
        <taxon>Embryophyta</taxon>
        <taxon>Tracheophyta</taxon>
        <taxon>Spermatophyta</taxon>
        <taxon>Magnoliopsida</taxon>
        <taxon>eudicotyledons</taxon>
        <taxon>Gunneridae</taxon>
        <taxon>Pentapetalae</taxon>
        <taxon>rosids</taxon>
        <taxon>fabids</taxon>
        <taxon>Fabales</taxon>
        <taxon>Fabaceae</taxon>
        <taxon>Papilionoideae</taxon>
        <taxon>50 kb inversion clade</taxon>
        <taxon>NPAAA clade</taxon>
        <taxon>Hologalegina</taxon>
        <taxon>IRL clade</taxon>
        <taxon>Trifolieae</taxon>
        <taxon>Trifolium</taxon>
    </lineage>
</organism>
<feature type="region of interest" description="Disordered" evidence="1">
    <location>
        <begin position="1"/>
        <end position="90"/>
    </location>
</feature>
<evidence type="ECO:0000313" key="3">
    <source>
        <dbReference type="Proteomes" id="UP000265520"/>
    </source>
</evidence>
<name>A0A392SQI8_9FABA</name>
<feature type="compositionally biased region" description="Acidic residues" evidence="1">
    <location>
        <begin position="81"/>
        <end position="90"/>
    </location>
</feature>
<reference evidence="2 3" key="1">
    <citation type="journal article" date="2018" name="Front. Plant Sci.">
        <title>Red Clover (Trifolium pratense) and Zigzag Clover (T. medium) - A Picture of Genomic Similarities and Differences.</title>
        <authorList>
            <person name="Dluhosova J."/>
            <person name="Istvanek J."/>
            <person name="Nedelnik J."/>
            <person name="Repkova J."/>
        </authorList>
    </citation>
    <scope>NUCLEOTIDE SEQUENCE [LARGE SCALE GENOMIC DNA]</scope>
    <source>
        <strain evidence="3">cv. 10/8</strain>
        <tissue evidence="2">Leaf</tissue>
    </source>
</reference>
<sequence>MCQLSKQVSSLQNQSGFGGNTTDNPKNESAKVINLRSRVVPSPVVVEKSKEKMSEEENEGGVENESDGVVENHEKQGVVENESEIEEVVE</sequence>
<dbReference type="AlphaFoldDB" id="A0A392SQI8"/>